<feature type="domain" description="USP" evidence="4">
    <location>
        <begin position="1"/>
        <end position="133"/>
    </location>
</feature>
<dbReference type="SUPFAM" id="SSF54001">
    <property type="entry name" value="Cysteine proteinases"/>
    <property type="match status" value="1"/>
</dbReference>
<evidence type="ECO:0000313" key="6">
    <source>
        <dbReference type="Proteomes" id="UP000230750"/>
    </source>
</evidence>
<evidence type="ECO:0000256" key="2">
    <source>
        <dbReference type="ARBA" id="ARBA00012759"/>
    </source>
</evidence>
<dbReference type="PANTHER" id="PTHR21646">
    <property type="entry name" value="UBIQUITIN CARBOXYL-TERMINAL HYDROLASE"/>
    <property type="match status" value="1"/>
</dbReference>
<comment type="catalytic activity">
    <reaction evidence="1">
        <text>Thiol-dependent hydrolysis of ester, thioester, amide, peptide and isopeptide bonds formed by the C-terminal Gly of ubiquitin (a 76-residue protein attached to proteins as an intracellular targeting signal).</text>
        <dbReference type="EC" id="3.4.19.12"/>
    </reaction>
</comment>
<dbReference type="AlphaFoldDB" id="A0A2G8L8F8"/>
<feature type="region of interest" description="Disordered" evidence="3">
    <location>
        <begin position="140"/>
        <end position="179"/>
    </location>
</feature>
<dbReference type="InterPro" id="IPR001394">
    <property type="entry name" value="Peptidase_C19_UCH"/>
</dbReference>
<feature type="compositionally biased region" description="Basic and acidic residues" evidence="3">
    <location>
        <begin position="165"/>
        <end position="179"/>
    </location>
</feature>
<dbReference type="InterPro" id="IPR038765">
    <property type="entry name" value="Papain-like_cys_pep_sf"/>
</dbReference>
<organism evidence="5 6">
    <name type="scientific">Stichopus japonicus</name>
    <name type="common">Sea cucumber</name>
    <dbReference type="NCBI Taxonomy" id="307972"/>
    <lineage>
        <taxon>Eukaryota</taxon>
        <taxon>Metazoa</taxon>
        <taxon>Echinodermata</taxon>
        <taxon>Eleutherozoa</taxon>
        <taxon>Echinozoa</taxon>
        <taxon>Holothuroidea</taxon>
        <taxon>Aspidochirotacea</taxon>
        <taxon>Aspidochirotida</taxon>
        <taxon>Stichopodidae</taxon>
        <taxon>Apostichopus</taxon>
    </lineage>
</organism>
<sequence length="226" mass="25267">EERSGIYCPKCQRNKLKGYGYEIDKLPACLVVLVNRTKGDNHKSHARLSSLLKLEISTLEASLTDKSCAGCNYELISAVVHIGNDSKSGHYIAYCFNGTHVTRFDDHHVEKSNMSSAISDVSKNGVLLFYHMLPNVPICPPSPESKNRETNDLDGDIVLKPSPTTEHDEATRNDDKSTRKTCDDIYEHFDVDENLDLEHDNPLSNTTEDSDADKGIQILTRARMTL</sequence>
<evidence type="ECO:0000256" key="1">
    <source>
        <dbReference type="ARBA" id="ARBA00000707"/>
    </source>
</evidence>
<name>A0A2G8L8F8_STIJA</name>
<proteinExistence type="predicted"/>
<dbReference type="Proteomes" id="UP000230750">
    <property type="component" value="Unassembled WGS sequence"/>
</dbReference>
<dbReference type="InterPro" id="IPR050185">
    <property type="entry name" value="Ub_carboxyl-term_hydrolase"/>
</dbReference>
<evidence type="ECO:0000256" key="3">
    <source>
        <dbReference type="SAM" id="MobiDB-lite"/>
    </source>
</evidence>
<dbReference type="EC" id="3.4.19.12" evidence="2"/>
<dbReference type="EMBL" id="MRZV01000172">
    <property type="protein sequence ID" value="PIK56547.1"/>
    <property type="molecule type" value="Genomic_DNA"/>
</dbReference>
<evidence type="ECO:0000259" key="4">
    <source>
        <dbReference type="PROSITE" id="PS50235"/>
    </source>
</evidence>
<dbReference type="STRING" id="307972.A0A2G8L8F8"/>
<protein>
    <recommendedName>
        <fullName evidence="2">ubiquitinyl hydrolase 1</fullName>
        <ecNumber evidence="2">3.4.19.12</ecNumber>
    </recommendedName>
</protein>
<reference evidence="5 6" key="1">
    <citation type="journal article" date="2017" name="PLoS Biol.">
        <title>The sea cucumber genome provides insights into morphological evolution and visceral regeneration.</title>
        <authorList>
            <person name="Zhang X."/>
            <person name="Sun L."/>
            <person name="Yuan J."/>
            <person name="Sun Y."/>
            <person name="Gao Y."/>
            <person name="Zhang L."/>
            <person name="Li S."/>
            <person name="Dai H."/>
            <person name="Hamel J.F."/>
            <person name="Liu C."/>
            <person name="Yu Y."/>
            <person name="Liu S."/>
            <person name="Lin W."/>
            <person name="Guo K."/>
            <person name="Jin S."/>
            <person name="Xu P."/>
            <person name="Storey K.B."/>
            <person name="Huan P."/>
            <person name="Zhang T."/>
            <person name="Zhou Y."/>
            <person name="Zhang J."/>
            <person name="Lin C."/>
            <person name="Li X."/>
            <person name="Xing L."/>
            <person name="Huo D."/>
            <person name="Sun M."/>
            <person name="Wang L."/>
            <person name="Mercier A."/>
            <person name="Li F."/>
            <person name="Yang H."/>
            <person name="Xiang J."/>
        </authorList>
    </citation>
    <scope>NUCLEOTIDE SEQUENCE [LARGE SCALE GENOMIC DNA]</scope>
    <source>
        <strain evidence="5">Shaxun</strain>
        <tissue evidence="5">Muscle</tissue>
    </source>
</reference>
<dbReference type="InterPro" id="IPR028889">
    <property type="entry name" value="USP"/>
</dbReference>
<accession>A0A2G8L8F8</accession>
<evidence type="ECO:0000313" key="5">
    <source>
        <dbReference type="EMBL" id="PIK56547.1"/>
    </source>
</evidence>
<gene>
    <name evidence="5" type="ORF">BSL78_06564</name>
</gene>
<feature type="non-terminal residue" evidence="5">
    <location>
        <position position="1"/>
    </location>
</feature>
<keyword evidence="6" id="KW-1185">Reference proteome</keyword>
<dbReference type="GO" id="GO:0016579">
    <property type="term" value="P:protein deubiquitination"/>
    <property type="evidence" value="ECO:0007669"/>
    <property type="project" value="InterPro"/>
</dbReference>
<dbReference type="GO" id="GO:0004843">
    <property type="term" value="F:cysteine-type deubiquitinase activity"/>
    <property type="evidence" value="ECO:0007669"/>
    <property type="project" value="UniProtKB-EC"/>
</dbReference>
<dbReference type="Pfam" id="PF00443">
    <property type="entry name" value="UCH"/>
    <property type="match status" value="1"/>
</dbReference>
<dbReference type="PANTHER" id="PTHR21646:SF46">
    <property type="entry name" value="UBIQUITIN CARBOXYL-TERMINAL HYDROLASE"/>
    <property type="match status" value="1"/>
</dbReference>
<dbReference type="PROSITE" id="PS50235">
    <property type="entry name" value="USP_3"/>
    <property type="match status" value="1"/>
</dbReference>
<dbReference type="CDD" id="cd02257">
    <property type="entry name" value="Peptidase_C19"/>
    <property type="match status" value="1"/>
</dbReference>
<dbReference type="OrthoDB" id="289038at2759"/>
<comment type="caution">
    <text evidence="5">The sequence shown here is derived from an EMBL/GenBank/DDBJ whole genome shotgun (WGS) entry which is preliminary data.</text>
</comment>
<dbReference type="Gene3D" id="3.90.70.10">
    <property type="entry name" value="Cysteine proteinases"/>
    <property type="match status" value="1"/>
</dbReference>